<dbReference type="Pfam" id="PF03537">
    <property type="entry name" value="Glyco_hydro_114"/>
    <property type="match status" value="1"/>
</dbReference>
<sequence length="253" mass="29487">MSCDDSDYRAMPVYNQAYQQNYEADQIPGILDNARNAYVLLDPFDGDNAAHVDAIKQQGNEVGAYISIGTGETYRDDFSAMRPFLVSEPWEAWSEEYFVNRTDEKLLNIMKARIDKIAGWGFDWVEFDNMDWFYDDKEREAYDFQVTRAEGINYYRTLCDHVHSKGMKCMAKNTVEGATNFDGVIYESYPDERNWWEQSGAQDFLDAGKLVIINHYNEENCAKAYRQYKEIYSGNLSFICEDAKAEKYVHFNQ</sequence>
<feature type="domain" description="Glycoside-hydrolase family GH114 TIM-barrel" evidence="1">
    <location>
        <begin position="36"/>
        <end position="228"/>
    </location>
</feature>
<dbReference type="EMBL" id="CP042382">
    <property type="protein sequence ID" value="QEA37874.1"/>
    <property type="molecule type" value="Genomic_DNA"/>
</dbReference>
<gene>
    <name evidence="2" type="ORF">FGL86_01495</name>
</gene>
<dbReference type="Proteomes" id="UP000321272">
    <property type="component" value="Chromosome"/>
</dbReference>
<dbReference type="PANTHER" id="PTHR35273:SF2">
    <property type="entry name" value="ALPHA-GALACTOSIDASE"/>
    <property type="match status" value="1"/>
</dbReference>
<evidence type="ECO:0000313" key="2">
    <source>
        <dbReference type="EMBL" id="QEA37874.1"/>
    </source>
</evidence>
<dbReference type="InterPro" id="IPR004352">
    <property type="entry name" value="GH114_TIM-barrel"/>
</dbReference>
<protein>
    <submittedName>
        <fullName evidence="2">Endo alpha-1,4 polygalactosaminidase</fullName>
    </submittedName>
</protein>
<dbReference type="OrthoDB" id="505502at2"/>
<dbReference type="Gene3D" id="3.20.20.70">
    <property type="entry name" value="Aldolase class I"/>
    <property type="match status" value="1"/>
</dbReference>
<dbReference type="RefSeq" id="WP_147182946.1">
    <property type="nucleotide sequence ID" value="NZ_CP042382.1"/>
</dbReference>
<evidence type="ECO:0000313" key="3">
    <source>
        <dbReference type="Proteomes" id="UP000321272"/>
    </source>
</evidence>
<keyword evidence="3" id="KW-1185">Reference proteome</keyword>
<dbReference type="InterPro" id="IPR013785">
    <property type="entry name" value="Aldolase_TIM"/>
</dbReference>
<dbReference type="KEGG" id="paur:FGL86_01495"/>
<dbReference type="PANTHER" id="PTHR35273">
    <property type="entry name" value="ALPHA-1,4 POLYGALACTOSAMINIDASE, PUTATIVE (AFU_ORTHOLOGUE AFUA_3G07890)-RELATED"/>
    <property type="match status" value="1"/>
</dbReference>
<dbReference type="InterPro" id="IPR017853">
    <property type="entry name" value="GH"/>
</dbReference>
<dbReference type="AlphaFoldDB" id="A0A5B8SNV2"/>
<evidence type="ECO:0000259" key="1">
    <source>
        <dbReference type="Pfam" id="PF03537"/>
    </source>
</evidence>
<dbReference type="SUPFAM" id="SSF51445">
    <property type="entry name" value="(Trans)glycosidases"/>
    <property type="match status" value="1"/>
</dbReference>
<organism evidence="2 3">
    <name type="scientific">Pistricoccus aurantiacus</name>
    <dbReference type="NCBI Taxonomy" id="1883414"/>
    <lineage>
        <taxon>Bacteria</taxon>
        <taxon>Pseudomonadati</taxon>
        <taxon>Pseudomonadota</taxon>
        <taxon>Gammaproteobacteria</taxon>
        <taxon>Oceanospirillales</taxon>
        <taxon>Halomonadaceae</taxon>
        <taxon>Pistricoccus</taxon>
    </lineage>
</organism>
<reference evidence="2 3" key="1">
    <citation type="submission" date="2019-06" db="EMBL/GenBank/DDBJ databases">
        <title>Genome analyses of bacteria isolated from kimchi.</title>
        <authorList>
            <person name="Lee S."/>
            <person name="Ahn S."/>
            <person name="Roh S."/>
        </authorList>
    </citation>
    <scope>NUCLEOTIDE SEQUENCE [LARGE SCALE GENOMIC DNA]</scope>
    <source>
        <strain evidence="2 3">CBA4606</strain>
    </source>
</reference>
<proteinExistence type="predicted"/>
<name>A0A5B8SNV2_9GAMM</name>
<accession>A0A5B8SNV2</accession>